<comment type="caution">
    <text evidence="16">The sequence shown here is derived from an EMBL/GenBank/DDBJ whole genome shotgun (WGS) entry which is preliminary data.</text>
</comment>
<dbReference type="RefSeq" id="WP_069702188.1">
    <property type="nucleotide sequence ID" value="NZ_MJAT01000022.1"/>
</dbReference>
<dbReference type="Pfam" id="PF21445">
    <property type="entry name" value="ADDB_N"/>
    <property type="match status" value="1"/>
</dbReference>
<dbReference type="GO" id="GO:0051539">
    <property type="term" value="F:4 iron, 4 sulfur cluster binding"/>
    <property type="evidence" value="ECO:0007669"/>
    <property type="project" value="UniProtKB-KW"/>
</dbReference>
<dbReference type="NCBIfam" id="TIGR02773">
    <property type="entry name" value="addB_Gpos"/>
    <property type="match status" value="1"/>
</dbReference>
<keyword evidence="1 14" id="KW-0004">4Fe-4S</keyword>
<feature type="binding site" evidence="14">
    <location>
        <position position="1139"/>
    </location>
    <ligand>
        <name>[4Fe-4S] cluster</name>
        <dbReference type="ChEBI" id="CHEBI:49883"/>
    </ligand>
</feature>
<comment type="cofactor">
    <cofactor evidence="14">
        <name>[4Fe-4S] cluster</name>
        <dbReference type="ChEBI" id="CHEBI:49883"/>
    </cofactor>
    <text evidence="14">Binds 1 [4Fe-4S] cluster.</text>
</comment>
<dbReference type="GO" id="GO:0046872">
    <property type="term" value="F:metal ion binding"/>
    <property type="evidence" value="ECO:0007669"/>
    <property type="project" value="UniProtKB-KW"/>
</dbReference>
<accession>A0A1E5L5C3</accession>
<dbReference type="OrthoDB" id="9758506at2"/>
<keyword evidence="17" id="KW-1185">Reference proteome</keyword>
<evidence type="ECO:0000256" key="11">
    <source>
        <dbReference type="ARBA" id="ARBA00023014"/>
    </source>
</evidence>
<keyword evidence="7 14" id="KW-0347">Helicase</keyword>
<evidence type="ECO:0000256" key="3">
    <source>
        <dbReference type="ARBA" id="ARBA00022723"/>
    </source>
</evidence>
<keyword evidence="11 14" id="KW-0411">Iron-sulfur</keyword>
<dbReference type="AlphaFoldDB" id="A0A1E5L5C3"/>
<dbReference type="Gene3D" id="3.90.320.10">
    <property type="match status" value="1"/>
</dbReference>
<dbReference type="GO" id="GO:0000724">
    <property type="term" value="P:double-strand break repair via homologous recombination"/>
    <property type="evidence" value="ECO:0007669"/>
    <property type="project" value="UniProtKB-UniRule"/>
</dbReference>
<evidence type="ECO:0000256" key="7">
    <source>
        <dbReference type="ARBA" id="ARBA00022806"/>
    </source>
</evidence>
<reference evidence="16 17" key="1">
    <citation type="submission" date="2016-09" db="EMBL/GenBank/DDBJ databases">
        <title>Desulfuribacillus arsenicus sp. nov., an obligately anaerobic, dissimilatory arsenic- and antimonate-reducing bacterium isolated from anoxic sediments.</title>
        <authorList>
            <person name="Abin C.A."/>
            <person name="Hollibaugh J.T."/>
        </authorList>
    </citation>
    <scope>NUCLEOTIDE SEQUENCE [LARGE SCALE GENOMIC DNA]</scope>
    <source>
        <strain evidence="16 17">MLFW-2</strain>
    </source>
</reference>
<evidence type="ECO:0000256" key="4">
    <source>
        <dbReference type="ARBA" id="ARBA00022741"/>
    </source>
</evidence>
<keyword evidence="12 14" id="KW-0238">DNA-binding</keyword>
<evidence type="ECO:0000256" key="8">
    <source>
        <dbReference type="ARBA" id="ARBA00022839"/>
    </source>
</evidence>
<evidence type="ECO:0000313" key="17">
    <source>
        <dbReference type="Proteomes" id="UP000095255"/>
    </source>
</evidence>
<evidence type="ECO:0000256" key="5">
    <source>
        <dbReference type="ARBA" id="ARBA00022763"/>
    </source>
</evidence>
<keyword evidence="10 14" id="KW-0408">Iron</keyword>
<name>A0A1E5L5C3_9FIRM</name>
<dbReference type="PANTHER" id="PTHR30591:SF1">
    <property type="entry name" value="RECBCD ENZYME SUBUNIT RECC"/>
    <property type="match status" value="1"/>
</dbReference>
<proteinExistence type="inferred from homology"/>
<keyword evidence="4 14" id="KW-0547">Nucleotide-binding</keyword>
<dbReference type="GO" id="GO:0003690">
    <property type="term" value="F:double-stranded DNA binding"/>
    <property type="evidence" value="ECO:0007669"/>
    <property type="project" value="UniProtKB-UniRule"/>
</dbReference>
<dbReference type="InterPro" id="IPR038726">
    <property type="entry name" value="PDDEXK_AddAB-type"/>
</dbReference>
<dbReference type="HAMAP" id="MF_01452">
    <property type="entry name" value="AddB_type1"/>
    <property type="match status" value="1"/>
</dbReference>
<evidence type="ECO:0000256" key="6">
    <source>
        <dbReference type="ARBA" id="ARBA00022801"/>
    </source>
</evidence>
<keyword evidence="5 14" id="KW-0227">DNA damage</keyword>
<evidence type="ECO:0000256" key="13">
    <source>
        <dbReference type="ARBA" id="ARBA00023204"/>
    </source>
</evidence>
<dbReference type="EMBL" id="MJAT01000022">
    <property type="protein sequence ID" value="OEH85362.1"/>
    <property type="molecule type" value="Genomic_DNA"/>
</dbReference>
<evidence type="ECO:0000256" key="12">
    <source>
        <dbReference type="ARBA" id="ARBA00023125"/>
    </source>
</evidence>
<dbReference type="PANTHER" id="PTHR30591">
    <property type="entry name" value="RECBCD ENZYME SUBUNIT RECC"/>
    <property type="match status" value="1"/>
</dbReference>
<evidence type="ECO:0000313" key="16">
    <source>
        <dbReference type="EMBL" id="OEH85362.1"/>
    </source>
</evidence>
<dbReference type="EC" id="3.1.-.-" evidence="14"/>
<feature type="binding site" evidence="14">
    <location>
        <position position="1148"/>
    </location>
    <ligand>
        <name>[4Fe-4S] cluster</name>
        <dbReference type="ChEBI" id="CHEBI:49883"/>
    </ligand>
</feature>
<comment type="similarity">
    <text evidence="14">Belongs to the helicase family. AddB/RexB type 1 subfamily.</text>
</comment>
<organism evidence="16 17">
    <name type="scientific">Desulfuribacillus stibiiarsenatis</name>
    <dbReference type="NCBI Taxonomy" id="1390249"/>
    <lineage>
        <taxon>Bacteria</taxon>
        <taxon>Bacillati</taxon>
        <taxon>Bacillota</taxon>
        <taxon>Desulfuribacillia</taxon>
        <taxon>Desulfuribacillales</taxon>
        <taxon>Desulfuribacillaceae</taxon>
        <taxon>Desulfuribacillus</taxon>
    </lineage>
</organism>
<dbReference type="Proteomes" id="UP000095255">
    <property type="component" value="Unassembled WGS sequence"/>
</dbReference>
<keyword evidence="3 14" id="KW-0479">Metal-binding</keyword>
<evidence type="ECO:0000259" key="15">
    <source>
        <dbReference type="PROSITE" id="PS51217"/>
    </source>
</evidence>
<keyword evidence="9 14" id="KW-0067">ATP-binding</keyword>
<evidence type="ECO:0000256" key="1">
    <source>
        <dbReference type="ARBA" id="ARBA00022485"/>
    </source>
</evidence>
<keyword evidence="8 14" id="KW-0269">Exonuclease</keyword>
<dbReference type="Pfam" id="PF12705">
    <property type="entry name" value="PDDEXK_1"/>
    <property type="match status" value="1"/>
</dbReference>
<evidence type="ECO:0000256" key="2">
    <source>
        <dbReference type="ARBA" id="ARBA00022722"/>
    </source>
</evidence>
<comment type="function">
    <text evidence="14">The heterodimer acts as both an ATP-dependent DNA helicase and an ATP-dependent, dual-direction single-stranded exonuclease. Recognizes the chi site generating a DNA molecule suitable for the initiation of homologous recombination. The AddB subunit has 5' -&gt; 3' nuclease activity but not helicase activity.</text>
</comment>
<gene>
    <name evidence="14" type="primary">addB</name>
    <name evidence="16" type="ORF">BHU72_04520</name>
</gene>
<dbReference type="Gene3D" id="6.10.140.1030">
    <property type="match status" value="1"/>
</dbReference>
<dbReference type="InterPro" id="IPR027417">
    <property type="entry name" value="P-loop_NTPase"/>
</dbReference>
<feature type="binding site" evidence="14">
    <location>
        <position position="816"/>
    </location>
    <ligand>
        <name>[4Fe-4S] cluster</name>
        <dbReference type="ChEBI" id="CHEBI:49883"/>
    </ligand>
</feature>
<feature type="binding site" evidence="14">
    <location>
        <position position="1142"/>
    </location>
    <ligand>
        <name>[4Fe-4S] cluster</name>
        <dbReference type="ChEBI" id="CHEBI:49883"/>
    </ligand>
</feature>
<keyword evidence="13 14" id="KW-0234">DNA repair</keyword>
<comment type="cofactor">
    <cofactor evidence="14">
        <name>Mg(2+)</name>
        <dbReference type="ChEBI" id="CHEBI:18420"/>
    </cofactor>
</comment>
<protein>
    <recommendedName>
        <fullName evidence="14">ATP-dependent helicase/deoxyribonuclease subunit B</fullName>
        <ecNumber evidence="14">3.1.-.-</ecNumber>
    </recommendedName>
    <alternativeName>
        <fullName evidence="14">ATP-dependent helicase/nuclease subunit AddB</fullName>
    </alternativeName>
</protein>
<dbReference type="Gene3D" id="3.40.50.300">
    <property type="entry name" value="P-loop containing nucleotide triphosphate hydrolases"/>
    <property type="match status" value="3"/>
</dbReference>
<dbReference type="PROSITE" id="PS51217">
    <property type="entry name" value="UVRD_HELICASE_CTER"/>
    <property type="match status" value="1"/>
</dbReference>
<evidence type="ECO:0000256" key="9">
    <source>
        <dbReference type="ARBA" id="ARBA00022840"/>
    </source>
</evidence>
<dbReference type="InterPro" id="IPR014017">
    <property type="entry name" value="DNA_helicase_UvrD-like_C"/>
</dbReference>
<dbReference type="InterPro" id="IPR049035">
    <property type="entry name" value="ADDB_N"/>
</dbReference>
<feature type="domain" description="UvrD-like helicase C-terminal" evidence="15">
    <location>
        <begin position="284"/>
        <end position="599"/>
    </location>
</feature>
<dbReference type="SUPFAM" id="SSF52540">
    <property type="entry name" value="P-loop containing nucleoside triphosphate hydrolases"/>
    <property type="match status" value="2"/>
</dbReference>
<keyword evidence="2 14" id="KW-0540">Nuclease</keyword>
<keyword evidence="6 14" id="KW-0378">Hydrolase</keyword>
<sequence>MSLEFIVGRAGSGKTFTCLERIRQELRSHPQGAPILYIVPEQMTFQSEYALATTDGLKGMIRAQVYSFTRLAWKVLQETGGLSRQYIDGIGMQMLLRKLTEHHKHAFHMYGKVADQAGFIQQLEQMLVEMKRHCISTTQLENLLQQHKQTERKDQKLIDKLEDILLIYKDLEKEIHSKYIDSEDYLKLLAEKIVDSTYIADAEIIVDGFHSFTPQELFVLKALLTHAKKVSVALTLDQTYDDKLPTELHMFYGTAKTYQKIRSLAKQESVPVLPALWLDGSLGRHRENPQLQHLEKNYHRWPILPFSECKDSKASKVLKASINIAAAVNRRAEIEAVARDIIKKVRDEGYRYREIAIVTRNYEVYGDVLANIFKEYEIPIFIDQKKTMLNHPLIEFIRSSLETVTGNWKYDAIFRSVKTDFYLDFEQAMCKQKQREELDVLENYVLAKGISGSHRWNSEQPWRYAKKDSLESDIVYSLEDQQQEHLINIWRIRIATLLSNLENGLNKATLGKELCAALYQFLVELQVPEKIYTWQQEQEASGELVNARQHEQAWKSVVELLDQLVEIVGDQEVSLDLFVKMMESGIENLRFNLVPPALDQVLMANFDLSRLTNIRCTYIIGINEGVIPAKVKEDGMITEEEREYLKNTGLELAPSYRSRLMEEPFTIYNTLTSASDFLWISYPLADEEGKTLLPSSVISHCKELFPAIEEQFIVADPGEEVEERQLSYIVHPKPTISYLTNQLRQWKKGYTISPVWWDAYNWFASIGDLHDEKWKRAIDSLFYKNVESKLPHELIDKMYGKKIVASVSRMERYSACPFSQFLSHGLKVKEREIYKLQNPDIGRLFHEALKRVGQYIIEHGLRWADLSETECRELSERIVEQLAPKLQSEILLSSQRNQYILRKLKAVVSRATIIISQQAKGSGFSPKGFEVEFGPNVPIAFDPIALTKGHTMDLIGRIDRIDQAIVSGESLLRIVDYKSSMKALDLTELYYGLALQMITYLDVVVACSKHWLGEQAAPAGVLYFHVHNPLIQSNRPMTKEQLEQELYKSFRMKGYVLADPEVARAMDPSLADEGYVRSHIVPVALKKDGQFDSRSAVMSNMEFDALRKHVRETIQHIGNQLVDGNITITPYRLKQKTPCSYCPYPSICHFDCSLEENQYRILKPITDQQTLLEKLRGDSDDSSK</sequence>
<dbReference type="GO" id="GO:0005524">
    <property type="term" value="F:ATP binding"/>
    <property type="evidence" value="ECO:0007669"/>
    <property type="project" value="UniProtKB-UniRule"/>
</dbReference>
<dbReference type="GO" id="GO:0008409">
    <property type="term" value="F:5'-3' exonuclease activity"/>
    <property type="evidence" value="ECO:0007669"/>
    <property type="project" value="UniProtKB-UniRule"/>
</dbReference>
<dbReference type="STRING" id="1390249.BHU72_04520"/>
<dbReference type="GO" id="GO:0004386">
    <property type="term" value="F:helicase activity"/>
    <property type="evidence" value="ECO:0007669"/>
    <property type="project" value="UniProtKB-KW"/>
</dbReference>
<comment type="miscellaneous">
    <text evidence="14">Despite having conserved helicase domains, this subunit does not have helicase activity.</text>
</comment>
<evidence type="ECO:0000256" key="10">
    <source>
        <dbReference type="ARBA" id="ARBA00023004"/>
    </source>
</evidence>
<dbReference type="InterPro" id="IPR011604">
    <property type="entry name" value="PDDEXK-like_dom_sf"/>
</dbReference>
<dbReference type="InterPro" id="IPR014140">
    <property type="entry name" value="DNA_helicase_suAddB"/>
</dbReference>
<comment type="subunit">
    <text evidence="14">Heterodimer of AddA and AddB.</text>
</comment>
<evidence type="ECO:0000256" key="14">
    <source>
        <dbReference type="HAMAP-Rule" id="MF_01452"/>
    </source>
</evidence>